<dbReference type="GO" id="GO:0048487">
    <property type="term" value="F:beta-tubulin binding"/>
    <property type="evidence" value="ECO:0007669"/>
    <property type="project" value="InterPro"/>
</dbReference>
<dbReference type="GO" id="GO:0030992">
    <property type="term" value="C:intraciliary transport particle B"/>
    <property type="evidence" value="ECO:0007669"/>
    <property type="project" value="InterPro"/>
</dbReference>
<dbReference type="AlphaFoldDB" id="A0A7S0XGR8"/>
<evidence type="ECO:0000256" key="2">
    <source>
        <dbReference type="SAM" id="MobiDB-lite"/>
    </source>
</evidence>
<dbReference type="InterPro" id="IPR029602">
    <property type="entry name" value="IFT74"/>
</dbReference>
<evidence type="ECO:0000313" key="3">
    <source>
        <dbReference type="EMBL" id="CAD8723007.1"/>
    </source>
</evidence>
<feature type="compositionally biased region" description="Gly residues" evidence="2">
    <location>
        <begin position="75"/>
        <end position="102"/>
    </location>
</feature>
<protein>
    <recommendedName>
        <fullName evidence="4">Intraflagellar transport protein 74 homolog</fullName>
    </recommendedName>
</protein>
<dbReference type="PANTHER" id="PTHR31432:SF0">
    <property type="entry name" value="INTRAFLAGELLAR TRANSPORT PROTEIN 74 HOMOLOG"/>
    <property type="match status" value="1"/>
</dbReference>
<proteinExistence type="predicted"/>
<dbReference type="GO" id="GO:0035735">
    <property type="term" value="P:intraciliary transport involved in cilium assembly"/>
    <property type="evidence" value="ECO:0007669"/>
    <property type="project" value="TreeGrafter"/>
</dbReference>
<feature type="coiled-coil region" evidence="1">
    <location>
        <begin position="244"/>
        <end position="354"/>
    </location>
</feature>
<dbReference type="GO" id="GO:0005929">
    <property type="term" value="C:cilium"/>
    <property type="evidence" value="ECO:0007669"/>
    <property type="project" value="TreeGrafter"/>
</dbReference>
<dbReference type="PANTHER" id="PTHR31432">
    <property type="entry name" value="INTRAFLAGELLAR TRANSPORT PROTEIN 74 HOMOLOG"/>
    <property type="match status" value="1"/>
</dbReference>
<sequence length="612" mass="68262">MERPGSRGGSALAAGGMSIPRGMSGVQAPPRPGTATRQAPGGGGGGMAPLAPAGGSLRPPTGMSLGTPAPLGTPAMGGMGGGFRPSTGMGGGPARGSTGGPGRQVMDKSYFLNELRQKNKEIVLEVETMSKEIHEKQMGNQQFDQIERKYASLQKEVKDKQGELADQNIILDTVGTGGPLDHLQQKIQSLLDRNAQQRLQVDAVFSERIQVESSMKELETQVVHHQDDMMKRLNELPPVKRAEYKSLAEENAKLQEEAARLEAELEGATLELSQLENELSRDQIKQRALALQEKLSQLTARRYELEEEDKKLRLSPEEQRAQLKEQIRRDNADIQRAEAQIGELQQAIRRGESKLQGVRTDLSEQQGGLDAADKYDKLLQQERELTDFIDNFEPNRAGLLNDCAAKQANTVAILERVSRHLQIKGNMPDQERFKEMQNELEYKKVQVANAATTSDRLREERQMRQQELEKISTLEDKIQVELVGLNAKTTDMTAEMVTFADLEKLKVEAEEFKRRLEHDSVSYGARKDALHSTVAEKNSKYEAKREQLQGNDLFATLEKLEVQIRTAEQGIFSMSDYISAKEVETDHSALMGNIKSLYEELNHELQKRAMYS</sequence>
<keyword evidence="1" id="KW-0175">Coiled coil</keyword>
<dbReference type="EMBL" id="HBFC01037356">
    <property type="protein sequence ID" value="CAD8723007.1"/>
    <property type="molecule type" value="Transcribed_RNA"/>
</dbReference>
<reference evidence="3" key="1">
    <citation type="submission" date="2021-01" db="EMBL/GenBank/DDBJ databases">
        <authorList>
            <person name="Corre E."/>
            <person name="Pelletier E."/>
            <person name="Niang G."/>
            <person name="Scheremetjew M."/>
            <person name="Finn R."/>
            <person name="Kale V."/>
            <person name="Holt S."/>
            <person name="Cochrane G."/>
            <person name="Meng A."/>
            <person name="Brown T."/>
            <person name="Cohen L."/>
        </authorList>
    </citation>
    <scope>NUCLEOTIDE SEQUENCE</scope>
    <source>
        <strain evidence="3">SL-175</strain>
    </source>
</reference>
<feature type="coiled-coil region" evidence="1">
    <location>
        <begin position="112"/>
        <end position="200"/>
    </location>
</feature>
<evidence type="ECO:0000256" key="1">
    <source>
        <dbReference type="SAM" id="Coils"/>
    </source>
</evidence>
<name>A0A7S0XGR8_9CHLO</name>
<evidence type="ECO:0008006" key="4">
    <source>
        <dbReference type="Google" id="ProtNLM"/>
    </source>
</evidence>
<gene>
    <name evidence="3" type="ORF">MANT1106_LOCUS22223</name>
</gene>
<feature type="region of interest" description="Disordered" evidence="2">
    <location>
        <begin position="1"/>
        <end position="102"/>
    </location>
</feature>
<organism evidence="3">
    <name type="scientific">Mantoniella antarctica</name>
    <dbReference type="NCBI Taxonomy" id="81844"/>
    <lineage>
        <taxon>Eukaryota</taxon>
        <taxon>Viridiplantae</taxon>
        <taxon>Chlorophyta</taxon>
        <taxon>Mamiellophyceae</taxon>
        <taxon>Mamiellales</taxon>
        <taxon>Mamiellaceae</taxon>
        <taxon>Mantoniella</taxon>
    </lineage>
</organism>
<feature type="compositionally biased region" description="Low complexity" evidence="2">
    <location>
        <begin position="9"/>
        <end position="18"/>
    </location>
</feature>
<accession>A0A7S0XGR8</accession>